<dbReference type="GO" id="GO:0005737">
    <property type="term" value="C:cytoplasm"/>
    <property type="evidence" value="ECO:0007669"/>
    <property type="project" value="TreeGrafter"/>
</dbReference>
<dbReference type="EMBL" id="QFWV02000008">
    <property type="protein sequence ID" value="RKF05734.1"/>
    <property type="molecule type" value="Genomic_DNA"/>
</dbReference>
<protein>
    <submittedName>
        <fullName evidence="3">PhzF family phenazine biosynthesis protein</fullName>
    </submittedName>
</protein>
<evidence type="ECO:0000256" key="1">
    <source>
        <dbReference type="ARBA" id="ARBA00008270"/>
    </source>
</evidence>
<name>A0A3A8AGE9_9HYPH</name>
<accession>A0A3A8AGE9</accession>
<dbReference type="SUPFAM" id="SSF54506">
    <property type="entry name" value="Diaminopimelate epimerase-like"/>
    <property type="match status" value="1"/>
</dbReference>
<dbReference type="PIRSF" id="PIRSF016184">
    <property type="entry name" value="PhzC_PhzF"/>
    <property type="match status" value="1"/>
</dbReference>
<dbReference type="Gene3D" id="3.10.310.10">
    <property type="entry name" value="Diaminopimelate Epimerase, Chain A, domain 1"/>
    <property type="match status" value="2"/>
</dbReference>
<feature type="active site" evidence="2">
    <location>
        <position position="46"/>
    </location>
</feature>
<sequence>MSLAYAVYDVFTDQRFAGNPLAVVFDADMLDDAAMAAIAREFNLSETIFFSAAVSRTHTAAARIFMPGGELPFAGHPTVGGAIALAERDGGPDDRLMVIEEAIGPVRVALHGGEVPYAEFDLPRLPEAQQAVLDEGAVAVALGLAPSDIGFENHRVSQWSAGNPFLCVPLAGLDAMARARFDMAAWLAHFPGQDPLDVICPYLYCRDTVAHDAAFHARMFGPHHGIPEDPATGSAAAAFAGAVHHFDGLAEGPNALWIEQGVEMGRPSRIRLEITGRDGAIDAARIGGHAVKVAEGRLTV</sequence>
<dbReference type="PANTHER" id="PTHR13774:SF32">
    <property type="entry name" value="ANTISENSE-ENHANCING SEQUENCE 1"/>
    <property type="match status" value="1"/>
</dbReference>
<dbReference type="InterPro" id="IPR003719">
    <property type="entry name" value="Phenazine_PhzF-like"/>
</dbReference>
<proteinExistence type="inferred from homology"/>
<dbReference type="Proteomes" id="UP000246132">
    <property type="component" value="Unassembled WGS sequence"/>
</dbReference>
<dbReference type="GO" id="GO:0016853">
    <property type="term" value="F:isomerase activity"/>
    <property type="evidence" value="ECO:0007669"/>
    <property type="project" value="TreeGrafter"/>
</dbReference>
<dbReference type="Pfam" id="PF02567">
    <property type="entry name" value="PhzC-PhzF"/>
    <property type="match status" value="1"/>
</dbReference>
<dbReference type="PANTHER" id="PTHR13774">
    <property type="entry name" value="PHENAZINE BIOSYNTHESIS PROTEIN"/>
    <property type="match status" value="1"/>
</dbReference>
<comment type="caution">
    <text evidence="3">The sequence shown here is derived from an EMBL/GenBank/DDBJ whole genome shotgun (WGS) entry which is preliminary data.</text>
</comment>
<dbReference type="OrthoDB" id="9788221at2"/>
<dbReference type="NCBIfam" id="TIGR00654">
    <property type="entry name" value="PhzF_family"/>
    <property type="match status" value="1"/>
</dbReference>
<evidence type="ECO:0000256" key="2">
    <source>
        <dbReference type="PIRSR" id="PIRSR016184-1"/>
    </source>
</evidence>
<evidence type="ECO:0000313" key="3">
    <source>
        <dbReference type="EMBL" id="RKF05734.1"/>
    </source>
</evidence>
<evidence type="ECO:0000313" key="4">
    <source>
        <dbReference type="Proteomes" id="UP000246132"/>
    </source>
</evidence>
<gene>
    <name evidence="3" type="ORF">DEM25_014140</name>
</gene>
<keyword evidence="4" id="KW-1185">Reference proteome</keyword>
<comment type="similarity">
    <text evidence="1">Belongs to the PhzF family.</text>
</comment>
<organism evidence="3 4">
    <name type="scientific">Oceaniradius stylonematis</name>
    <dbReference type="NCBI Taxonomy" id="2184161"/>
    <lineage>
        <taxon>Bacteria</taxon>
        <taxon>Pseudomonadati</taxon>
        <taxon>Pseudomonadota</taxon>
        <taxon>Alphaproteobacteria</taxon>
        <taxon>Hyphomicrobiales</taxon>
        <taxon>Ahrensiaceae</taxon>
        <taxon>Oceaniradius</taxon>
    </lineage>
</organism>
<reference evidence="3 4" key="1">
    <citation type="journal article" date="2018" name="Int. J. Syst. Bacteriol.">
        <title>Oceaniradius stylonemae gen. nov., sp. nov., isolated from a red alga, Stylonema cornu-cervi.</title>
        <authorList>
            <person name="Jeong S."/>
        </authorList>
    </citation>
    <scope>NUCLEOTIDE SEQUENCE [LARGE SCALE GENOMIC DNA]</scope>
    <source>
        <strain evidence="3 4">StC1</strain>
    </source>
</reference>
<dbReference type="AlphaFoldDB" id="A0A3A8AGE9"/>
<dbReference type="RefSeq" id="WP_109766364.1">
    <property type="nucleotide sequence ID" value="NZ_CP159474.1"/>
</dbReference>